<organism evidence="4 5">
    <name type="scientific">Phaeocystidibacter marisrubri</name>
    <dbReference type="NCBI Taxonomy" id="1577780"/>
    <lineage>
        <taxon>Bacteria</taxon>
        <taxon>Pseudomonadati</taxon>
        <taxon>Bacteroidota</taxon>
        <taxon>Flavobacteriia</taxon>
        <taxon>Flavobacteriales</taxon>
        <taxon>Phaeocystidibacteraceae</taxon>
        <taxon>Phaeocystidibacter</taxon>
    </lineage>
</organism>
<sequence length="531" mass="61584">MKLAKMQNYVPIAALAALMASCGSETSNTTGMAYNDTDNGGFDVNLDYDGQQTGPGLVFVEGGTFVMGQVEEDFIKDWNNVPRRVTVSSFYIDENEVTNVDYREYLYWLHRVYDQDYFPEIYRSALPDTLVWRDPLAYNEMYVENYLRHPAYNFYPVVGVNWIQATRYCSWRTDRVNEQILIDEGILNEANDQLDGDHFNTEVYLYRPGSRFTAQDKKGLPDLSPNSANGDAGRPARIEDGILLPKYRLPTEAEWEYAAYANVGARVYDRSTDENKYTWNGSSMRNPSDDERGDMLANYKRGRGDMMGRGGWLNDQADITMQVRFYPPNDFGLYDMAGNVSEWVMDVYRPMTSTEVTDHRSFRGNEYETFDKNYQDLGMLEPLMEIQWETDENGDSVIARLPGQLPTRAVSQEENLDRRNYQYSDYRNYLDGDVQSSIYYDEAPPEGEAPMYDYSETTLVGNTTRVYKGGSWKDRAYWLSPGTRRFLEEDQATDDIGFRCAMDRVGFQNQDPDREKRHTPPSRHNFRRYRM</sequence>
<keyword evidence="2" id="KW-0732">Signal</keyword>
<evidence type="ECO:0000259" key="3">
    <source>
        <dbReference type="Pfam" id="PF03781"/>
    </source>
</evidence>
<dbReference type="SUPFAM" id="SSF56436">
    <property type="entry name" value="C-type lectin-like"/>
    <property type="match status" value="1"/>
</dbReference>
<feature type="compositionally biased region" description="Basic residues" evidence="1">
    <location>
        <begin position="519"/>
        <end position="531"/>
    </location>
</feature>
<proteinExistence type="predicted"/>
<evidence type="ECO:0000313" key="4">
    <source>
        <dbReference type="EMBL" id="KAB2816971.1"/>
    </source>
</evidence>
<dbReference type="Pfam" id="PF03781">
    <property type="entry name" value="FGE-sulfatase"/>
    <property type="match status" value="1"/>
</dbReference>
<dbReference type="OrthoDB" id="9768004at2"/>
<feature type="region of interest" description="Disordered" evidence="1">
    <location>
        <begin position="509"/>
        <end position="531"/>
    </location>
</feature>
<dbReference type="AlphaFoldDB" id="A0A6L3ZGC9"/>
<reference evidence="4 5" key="1">
    <citation type="submission" date="2019-10" db="EMBL/GenBank/DDBJ databases">
        <title>Genome sequence of Phaeocystidibacter marisrubri JCM30614 (type strain).</title>
        <authorList>
            <person name="Bowman J.P."/>
        </authorList>
    </citation>
    <scope>NUCLEOTIDE SEQUENCE [LARGE SCALE GENOMIC DNA]</scope>
    <source>
        <strain evidence="4 5">JCM 30614</strain>
    </source>
</reference>
<gene>
    <name evidence="4" type="ORF">F8C82_00815</name>
</gene>
<evidence type="ECO:0000256" key="1">
    <source>
        <dbReference type="SAM" id="MobiDB-lite"/>
    </source>
</evidence>
<dbReference type="EMBL" id="WBVQ01000001">
    <property type="protein sequence ID" value="KAB2816971.1"/>
    <property type="molecule type" value="Genomic_DNA"/>
</dbReference>
<dbReference type="InterPro" id="IPR051043">
    <property type="entry name" value="Sulfatase_Mod_Factor_Kinase"/>
</dbReference>
<dbReference type="Gene3D" id="3.90.1580.10">
    <property type="entry name" value="paralog of FGE (formylglycine-generating enzyme)"/>
    <property type="match status" value="2"/>
</dbReference>
<dbReference type="InterPro" id="IPR016187">
    <property type="entry name" value="CTDL_fold"/>
</dbReference>
<dbReference type="PROSITE" id="PS51257">
    <property type="entry name" value="PROKAR_LIPOPROTEIN"/>
    <property type="match status" value="1"/>
</dbReference>
<dbReference type="GO" id="GO:0120147">
    <property type="term" value="F:formylglycine-generating oxidase activity"/>
    <property type="evidence" value="ECO:0007669"/>
    <property type="project" value="TreeGrafter"/>
</dbReference>
<feature type="signal peptide" evidence="2">
    <location>
        <begin position="1"/>
        <end position="26"/>
    </location>
</feature>
<protein>
    <submittedName>
        <fullName evidence="4">SUMF1/EgtB/PvdO family nonheme iron enzyme</fullName>
    </submittedName>
</protein>
<dbReference type="PANTHER" id="PTHR23150:SF19">
    <property type="entry name" value="FORMYLGLYCINE-GENERATING ENZYME"/>
    <property type="match status" value="1"/>
</dbReference>
<dbReference type="InterPro" id="IPR005532">
    <property type="entry name" value="SUMF_dom"/>
</dbReference>
<evidence type="ECO:0000256" key="2">
    <source>
        <dbReference type="SAM" id="SignalP"/>
    </source>
</evidence>
<feature type="domain" description="Sulfatase-modifying factor enzyme-like" evidence="3">
    <location>
        <begin position="54"/>
        <end position="358"/>
    </location>
</feature>
<evidence type="ECO:0000313" key="5">
    <source>
        <dbReference type="Proteomes" id="UP000484164"/>
    </source>
</evidence>
<keyword evidence="5" id="KW-1185">Reference proteome</keyword>
<dbReference type="Proteomes" id="UP000484164">
    <property type="component" value="Unassembled WGS sequence"/>
</dbReference>
<dbReference type="RefSeq" id="WP_151691543.1">
    <property type="nucleotide sequence ID" value="NZ_BMGX01000002.1"/>
</dbReference>
<accession>A0A6L3ZGC9</accession>
<comment type="caution">
    <text evidence="4">The sequence shown here is derived from an EMBL/GenBank/DDBJ whole genome shotgun (WGS) entry which is preliminary data.</text>
</comment>
<feature type="chain" id="PRO_5026906679" evidence="2">
    <location>
        <begin position="27"/>
        <end position="531"/>
    </location>
</feature>
<dbReference type="InterPro" id="IPR042095">
    <property type="entry name" value="SUMF_sf"/>
</dbReference>
<dbReference type="PANTHER" id="PTHR23150">
    <property type="entry name" value="SULFATASE MODIFYING FACTOR 1, 2"/>
    <property type="match status" value="1"/>
</dbReference>
<name>A0A6L3ZGC9_9FLAO</name>